<evidence type="ECO:0000313" key="3">
    <source>
        <dbReference type="EMBL" id="CAB3731078.1"/>
    </source>
</evidence>
<gene>
    <name evidence="4" type="ORF">AB3X84_29310</name>
    <name evidence="3" type="ORF">LMG22037_05579</name>
</gene>
<dbReference type="PRINTS" id="PR00944">
    <property type="entry name" value="CUEXPORT"/>
</dbReference>
<evidence type="ECO:0000313" key="5">
    <source>
        <dbReference type="Proteomes" id="UP000494249"/>
    </source>
</evidence>
<sequence length="80" mass="8370">MKTEFEVEGMSCQHCVAAVTNAIREHDDAAQVQVDLAAGRVVVESTQSVEALKTAIDDAGYTVKGVLPDAARGISNGAPR</sequence>
<dbReference type="InterPro" id="IPR000428">
    <property type="entry name" value="Cu-bd"/>
</dbReference>
<accession>A0A6J5CCB9</accession>
<feature type="domain" description="HMA" evidence="2">
    <location>
        <begin position="1"/>
        <end position="64"/>
    </location>
</feature>
<dbReference type="EMBL" id="JBFPKE010000023">
    <property type="protein sequence ID" value="MEX3754078.1"/>
    <property type="molecule type" value="Genomic_DNA"/>
</dbReference>
<keyword evidence="6" id="KW-1185">Reference proteome</keyword>
<dbReference type="PROSITE" id="PS50846">
    <property type="entry name" value="HMA_2"/>
    <property type="match status" value="1"/>
</dbReference>
<dbReference type="GO" id="GO:0006825">
    <property type="term" value="P:copper ion transport"/>
    <property type="evidence" value="ECO:0007669"/>
    <property type="project" value="InterPro"/>
</dbReference>
<dbReference type="InterPro" id="IPR036163">
    <property type="entry name" value="HMA_dom_sf"/>
</dbReference>
<evidence type="ECO:0000313" key="6">
    <source>
        <dbReference type="Proteomes" id="UP001558535"/>
    </source>
</evidence>
<reference evidence="4 6" key="2">
    <citation type="submission" date="2024-07" db="EMBL/GenBank/DDBJ databases">
        <title>A survey of Mimosa microsymbionts across Brazilian biomes reveals a high diversity of Paraburkholderia nodulating endemic species, but also that Cupriavidus is common as a symbiont of widespread species.</title>
        <authorList>
            <person name="Rouws L."/>
            <person name="Barauna A."/>
            <person name="Beukes C."/>
            <person name="Rouws J.R.C."/>
            <person name="De Faria S.M."/>
            <person name="Gross E."/>
            <person name="Bueno Dos Reis Junior F."/>
            <person name="Simon M.F."/>
            <person name="Maluk M."/>
            <person name="Odee D.W."/>
            <person name="Kenicer G."/>
            <person name="Young J.P.W."/>
            <person name="Reis V.M."/>
            <person name="Zilli J."/>
            <person name="James E.K."/>
        </authorList>
    </citation>
    <scope>NUCLEOTIDE SEQUENCE [LARGE SCALE GENOMIC DNA]</scope>
    <source>
        <strain evidence="4 6">BR14375</strain>
    </source>
</reference>
<keyword evidence="1" id="KW-0479">Metal-binding</keyword>
<dbReference type="EMBL" id="CADIKB010000042">
    <property type="protein sequence ID" value="CAB3731078.1"/>
    <property type="molecule type" value="Genomic_DNA"/>
</dbReference>
<dbReference type="GO" id="GO:0005507">
    <property type="term" value="F:copper ion binding"/>
    <property type="evidence" value="ECO:0007669"/>
    <property type="project" value="InterPro"/>
</dbReference>
<dbReference type="Pfam" id="PF00403">
    <property type="entry name" value="HMA"/>
    <property type="match status" value="1"/>
</dbReference>
<dbReference type="InterPro" id="IPR017969">
    <property type="entry name" value="Heavy-metal-associated_CS"/>
</dbReference>
<protein>
    <submittedName>
        <fullName evidence="4">Heavy-metal-associated domain-containing protein</fullName>
    </submittedName>
</protein>
<dbReference type="SUPFAM" id="SSF55008">
    <property type="entry name" value="HMA, heavy metal-associated domain"/>
    <property type="match status" value="1"/>
</dbReference>
<evidence type="ECO:0000256" key="1">
    <source>
        <dbReference type="ARBA" id="ARBA00022723"/>
    </source>
</evidence>
<dbReference type="RefSeq" id="WP_013587813.1">
    <property type="nucleotide sequence ID" value="NZ_CADFGL010000040.1"/>
</dbReference>
<dbReference type="Gene3D" id="3.30.70.100">
    <property type="match status" value="1"/>
</dbReference>
<name>A0A6J5CCB9_9BURK</name>
<evidence type="ECO:0000313" key="4">
    <source>
        <dbReference type="EMBL" id="MEX3754078.1"/>
    </source>
</evidence>
<dbReference type="GeneID" id="27796385"/>
<dbReference type="CDD" id="cd00371">
    <property type="entry name" value="HMA"/>
    <property type="match status" value="1"/>
</dbReference>
<dbReference type="AlphaFoldDB" id="A0A6J5CCB9"/>
<dbReference type="Proteomes" id="UP000494249">
    <property type="component" value="Unassembled WGS sequence"/>
</dbReference>
<dbReference type="Proteomes" id="UP001558535">
    <property type="component" value="Unassembled WGS sequence"/>
</dbReference>
<proteinExistence type="predicted"/>
<organism evidence="3 5">
    <name type="scientific">Paraburkholderia phenoliruptrix</name>
    <dbReference type="NCBI Taxonomy" id="252970"/>
    <lineage>
        <taxon>Bacteria</taxon>
        <taxon>Pseudomonadati</taxon>
        <taxon>Pseudomonadota</taxon>
        <taxon>Betaproteobacteria</taxon>
        <taxon>Burkholderiales</taxon>
        <taxon>Burkholderiaceae</taxon>
        <taxon>Paraburkholderia</taxon>
    </lineage>
</organism>
<reference evidence="3 5" key="1">
    <citation type="submission" date="2020-04" db="EMBL/GenBank/DDBJ databases">
        <authorList>
            <person name="De Canck E."/>
        </authorList>
    </citation>
    <scope>NUCLEOTIDE SEQUENCE [LARGE SCALE GENOMIC DNA]</scope>
    <source>
        <strain evidence="3 5">LMG 22037</strain>
    </source>
</reference>
<dbReference type="PROSITE" id="PS01047">
    <property type="entry name" value="HMA_1"/>
    <property type="match status" value="1"/>
</dbReference>
<dbReference type="InterPro" id="IPR006121">
    <property type="entry name" value="HMA_dom"/>
</dbReference>
<evidence type="ECO:0000259" key="2">
    <source>
        <dbReference type="PROSITE" id="PS50846"/>
    </source>
</evidence>